<evidence type="ECO:0000313" key="3">
    <source>
        <dbReference type="Proteomes" id="UP001187531"/>
    </source>
</evidence>
<evidence type="ECO:0000313" key="2">
    <source>
        <dbReference type="EMBL" id="KAK2713711.1"/>
    </source>
</evidence>
<feature type="compositionally biased region" description="Basic and acidic residues" evidence="1">
    <location>
        <begin position="73"/>
        <end position="90"/>
    </location>
</feature>
<comment type="caution">
    <text evidence="2">The sequence shown here is derived from an EMBL/GenBank/DDBJ whole genome shotgun (WGS) entry which is preliminary data.</text>
</comment>
<reference evidence="2" key="1">
    <citation type="submission" date="2023-07" db="EMBL/GenBank/DDBJ databases">
        <title>Chromosome-level genome assembly of Artemia franciscana.</title>
        <authorList>
            <person name="Jo E."/>
        </authorList>
    </citation>
    <scope>NUCLEOTIDE SEQUENCE</scope>
    <source>
        <tissue evidence="2">Whole body</tissue>
    </source>
</reference>
<accession>A0AA88L5N9</accession>
<dbReference type="Proteomes" id="UP001187531">
    <property type="component" value="Unassembled WGS sequence"/>
</dbReference>
<dbReference type="AlphaFoldDB" id="A0AA88L5N9"/>
<proteinExistence type="predicted"/>
<organism evidence="2 3">
    <name type="scientific">Artemia franciscana</name>
    <name type="common">Brine shrimp</name>
    <name type="synonym">Artemia sanfranciscana</name>
    <dbReference type="NCBI Taxonomy" id="6661"/>
    <lineage>
        <taxon>Eukaryota</taxon>
        <taxon>Metazoa</taxon>
        <taxon>Ecdysozoa</taxon>
        <taxon>Arthropoda</taxon>
        <taxon>Crustacea</taxon>
        <taxon>Branchiopoda</taxon>
        <taxon>Anostraca</taxon>
        <taxon>Artemiidae</taxon>
        <taxon>Artemia</taxon>
    </lineage>
</organism>
<name>A0AA88L5N9_ARTSF</name>
<feature type="compositionally biased region" description="Polar residues" evidence="1">
    <location>
        <begin position="105"/>
        <end position="141"/>
    </location>
</feature>
<feature type="region of interest" description="Disordered" evidence="1">
    <location>
        <begin position="50"/>
        <end position="141"/>
    </location>
</feature>
<sequence>MRQYHLIIKIVKVNMSEKKSEIFNRFYSTIFNRIFIQQAHERIPTCDNMHQNESQHATTSIRTNPNIGQASERTPRYDNKHQKELQHTSERIPTCNNKHQKESQHTTNSTTHQNESLHTTSGIRRNPNIRQHTTTSIRTNPNIRQQASEQIPTIRIRIRKSGIFNGFFSRLFKRQQASEQIVREETFCHLEAQRRKMNIIVKNLPEQEGVDDVTQVKQIIQNQLQLPVPTILKATRLGEKKPTTQNSVSRYQPLLIQLPESEIALKRQIVQMSYVKRKSLQTFFRNDVPKRFRTAGSSYAIMYQNGVEQLVVLVNLSQEYQKTN</sequence>
<feature type="compositionally biased region" description="Polar residues" evidence="1">
    <location>
        <begin position="50"/>
        <end position="72"/>
    </location>
</feature>
<keyword evidence="3" id="KW-1185">Reference proteome</keyword>
<evidence type="ECO:0000256" key="1">
    <source>
        <dbReference type="SAM" id="MobiDB-lite"/>
    </source>
</evidence>
<dbReference type="EMBL" id="JAVRJZ010000014">
    <property type="protein sequence ID" value="KAK2713711.1"/>
    <property type="molecule type" value="Genomic_DNA"/>
</dbReference>
<protein>
    <submittedName>
        <fullName evidence="2">Uncharacterized protein</fullName>
    </submittedName>
</protein>
<gene>
    <name evidence="2" type="ORF">QYM36_009552</name>
</gene>